<protein>
    <recommendedName>
        <fullName evidence="5">MIF4G domain-containing protein</fullName>
    </recommendedName>
</protein>
<evidence type="ECO:0000256" key="2">
    <source>
        <dbReference type="ARBA" id="ARBA00022490"/>
    </source>
</evidence>
<dbReference type="GO" id="GO:0006446">
    <property type="term" value="P:regulation of translational initiation"/>
    <property type="evidence" value="ECO:0007669"/>
    <property type="project" value="TreeGrafter"/>
</dbReference>
<dbReference type="AlphaFoldDB" id="A0AA88Y0H4"/>
<organism evidence="6 7">
    <name type="scientific">Pinctada imbricata</name>
    <name type="common">Atlantic pearl-oyster</name>
    <name type="synonym">Pinctada martensii</name>
    <dbReference type="NCBI Taxonomy" id="66713"/>
    <lineage>
        <taxon>Eukaryota</taxon>
        <taxon>Metazoa</taxon>
        <taxon>Spiralia</taxon>
        <taxon>Lophotrochozoa</taxon>
        <taxon>Mollusca</taxon>
        <taxon>Bivalvia</taxon>
        <taxon>Autobranchia</taxon>
        <taxon>Pteriomorphia</taxon>
        <taxon>Pterioida</taxon>
        <taxon>Pterioidea</taxon>
        <taxon>Pteriidae</taxon>
        <taxon>Pinctada</taxon>
    </lineage>
</organism>
<evidence type="ECO:0000259" key="5">
    <source>
        <dbReference type="SMART" id="SM00543"/>
    </source>
</evidence>
<dbReference type="SMART" id="SM00543">
    <property type="entry name" value="MIF4G"/>
    <property type="match status" value="1"/>
</dbReference>
<dbReference type="InterPro" id="IPR016024">
    <property type="entry name" value="ARM-type_fold"/>
</dbReference>
<dbReference type="GO" id="GO:0008494">
    <property type="term" value="F:translation activator activity"/>
    <property type="evidence" value="ECO:0007669"/>
    <property type="project" value="TreeGrafter"/>
</dbReference>
<sequence>MSAGSGRGRGRGRGLLVAKSSEPAKPGAQGDVEARKSQESPVISATEVKELEDYIQQLSLDIEEEHLDRIDTLTKESLKTEDDLKKITQVIYNRSLTDCDFGKTAACICDRLANVEVQGSKFRNTVLKLVQEDFKDKESLRKRNNKRYLGFFTFLCQIYNNMRLATGEPFKPLVGPIFDCLEMMLNQEPSTQDEFECLSAQVQSVGKDLEIQDPAKMTTLLELMRTKVIMDGLTAGKRCILLELLEYTMRGWKQLPNDVTRFYLDSMVDIMAASIE</sequence>
<dbReference type="GO" id="GO:0005829">
    <property type="term" value="C:cytosol"/>
    <property type="evidence" value="ECO:0007669"/>
    <property type="project" value="TreeGrafter"/>
</dbReference>
<dbReference type="SUPFAM" id="SSF48371">
    <property type="entry name" value="ARM repeat"/>
    <property type="match status" value="1"/>
</dbReference>
<reference evidence="6" key="1">
    <citation type="submission" date="2019-08" db="EMBL/GenBank/DDBJ databases">
        <title>The improved chromosome-level genome for the pearl oyster Pinctada fucata martensii using PacBio sequencing and Hi-C.</title>
        <authorList>
            <person name="Zheng Z."/>
        </authorList>
    </citation>
    <scope>NUCLEOTIDE SEQUENCE</scope>
    <source>
        <strain evidence="6">ZZ-2019</strain>
        <tissue evidence="6">Adductor muscle</tissue>
    </source>
</reference>
<dbReference type="PANTHER" id="PTHR23254">
    <property type="entry name" value="EIF4G DOMAIN PROTEIN"/>
    <property type="match status" value="1"/>
</dbReference>
<keyword evidence="3" id="KW-0810">Translation regulation</keyword>
<evidence type="ECO:0000256" key="4">
    <source>
        <dbReference type="SAM" id="MobiDB-lite"/>
    </source>
</evidence>
<feature type="region of interest" description="Disordered" evidence="4">
    <location>
        <begin position="1"/>
        <end position="40"/>
    </location>
</feature>
<keyword evidence="2" id="KW-0963">Cytoplasm</keyword>
<dbReference type="GO" id="GO:0003723">
    <property type="term" value="F:RNA binding"/>
    <property type="evidence" value="ECO:0007669"/>
    <property type="project" value="InterPro"/>
</dbReference>
<dbReference type="Pfam" id="PF02854">
    <property type="entry name" value="MIF4G"/>
    <property type="match status" value="1"/>
</dbReference>
<dbReference type="EMBL" id="VSWD01000008">
    <property type="protein sequence ID" value="KAK3095590.1"/>
    <property type="molecule type" value="Genomic_DNA"/>
</dbReference>
<dbReference type="PANTHER" id="PTHR23254:SF16">
    <property type="entry name" value="CBP80_20-DEPENDENT TRANSLATION INITIATION FACTOR"/>
    <property type="match status" value="1"/>
</dbReference>
<feature type="domain" description="MIF4G" evidence="5">
    <location>
        <begin position="48"/>
        <end position="259"/>
    </location>
</feature>
<comment type="subcellular location">
    <subcellularLocation>
        <location evidence="1">Cytoplasm</location>
    </subcellularLocation>
</comment>
<proteinExistence type="predicted"/>
<evidence type="ECO:0000256" key="3">
    <source>
        <dbReference type="ARBA" id="ARBA00022845"/>
    </source>
</evidence>
<evidence type="ECO:0000256" key="1">
    <source>
        <dbReference type="ARBA" id="ARBA00004496"/>
    </source>
</evidence>
<dbReference type="Proteomes" id="UP001186944">
    <property type="component" value="Unassembled WGS sequence"/>
</dbReference>
<dbReference type="Gene3D" id="1.25.40.180">
    <property type="match status" value="1"/>
</dbReference>
<evidence type="ECO:0000313" key="7">
    <source>
        <dbReference type="Proteomes" id="UP001186944"/>
    </source>
</evidence>
<gene>
    <name evidence="6" type="ORF">FSP39_016441</name>
</gene>
<evidence type="ECO:0000313" key="6">
    <source>
        <dbReference type="EMBL" id="KAK3095590.1"/>
    </source>
</evidence>
<dbReference type="InterPro" id="IPR003890">
    <property type="entry name" value="MIF4G-like_typ-3"/>
</dbReference>
<name>A0AA88Y0H4_PINIB</name>
<keyword evidence="7" id="KW-1185">Reference proteome</keyword>
<comment type="caution">
    <text evidence="6">The sequence shown here is derived from an EMBL/GenBank/DDBJ whole genome shotgun (WGS) entry which is preliminary data.</text>
</comment>
<dbReference type="InterPro" id="IPR051367">
    <property type="entry name" value="mRNA_TranslReg/HistoneTransl"/>
</dbReference>
<accession>A0AA88Y0H4</accession>